<evidence type="ECO:0000259" key="15">
    <source>
        <dbReference type="PROSITE" id="PS50926"/>
    </source>
</evidence>
<dbReference type="InterPro" id="IPR038135">
    <property type="entry name" value="Methylthiotransferase_N_sf"/>
</dbReference>
<feature type="binding site" evidence="14">
    <location>
        <position position="90"/>
    </location>
    <ligand>
        <name>[4Fe-4S] cluster</name>
        <dbReference type="ChEBI" id="CHEBI:49883"/>
        <label>1</label>
    </ligand>
</feature>
<evidence type="ECO:0000313" key="19">
    <source>
        <dbReference type="Proteomes" id="UP000198863"/>
    </source>
</evidence>
<evidence type="ECO:0000256" key="11">
    <source>
        <dbReference type="ARBA" id="ARBA00068570"/>
    </source>
</evidence>
<comment type="similarity">
    <text evidence="14">Belongs to the methylthiotransferase family. MiaB subfamily.</text>
</comment>
<evidence type="ECO:0000256" key="5">
    <source>
        <dbReference type="ARBA" id="ARBA00022694"/>
    </source>
</evidence>
<feature type="binding site" evidence="14">
    <location>
        <position position="20"/>
    </location>
    <ligand>
        <name>[4Fe-4S] cluster</name>
        <dbReference type="ChEBI" id="CHEBI:49883"/>
        <label>1</label>
    </ligand>
</feature>
<dbReference type="InterPro" id="IPR020612">
    <property type="entry name" value="Methylthiotransferase_CS"/>
</dbReference>
<dbReference type="InterPro" id="IPR006638">
    <property type="entry name" value="Elp3/MiaA/NifB-like_rSAM"/>
</dbReference>
<evidence type="ECO:0000256" key="4">
    <source>
        <dbReference type="ARBA" id="ARBA00022691"/>
    </source>
</evidence>
<comment type="cofactor">
    <cofactor evidence="14">
        <name>[4Fe-4S] cluster</name>
        <dbReference type="ChEBI" id="CHEBI:49883"/>
    </cofactor>
    <text evidence="14">Binds 2 [4Fe-4S] clusters. One cluster is coordinated with 3 cysteines and an exchangeable S-adenosyl-L-methionine.</text>
</comment>
<keyword evidence="19" id="KW-1185">Reference proteome</keyword>
<dbReference type="PROSITE" id="PS51449">
    <property type="entry name" value="MTTASE_N"/>
    <property type="match status" value="1"/>
</dbReference>
<keyword evidence="8 14" id="KW-0411">Iron-sulfur</keyword>
<sequence length="493" mass="52921">MTSATTSTANRTYRVRTYGCQMNVHDSERLAGLLEDAGYSAAPEGSDADVVVLNTCAVRENADNKLYGNLGHLRPVKDAHPGMQIAVGGCLAQKDRASIVARAPWVDVVFGTHNVGSLPALLERARHNAEAQVEIKEALEVFPSSLPARRDSAYSGWVSISVGCNNTCTFCIVPSLRGKEADRRPGDVLAEVQALVDQGVLEVTLLGQNVNAYGADLGERGAFADLLRATGAVEGLERVRFTSPHPRDFTDDVIAAMAETPAVCHQLHMPLQSGSDDVLRRMRRSYRRDRYLGIIDRVRAAMPDAAITTDIIVGFPGETEQDFADTLDVVAQARFSSAFTFQYSKRPGTPAAEMDGQLPKEVVQERYLRLTALQEEISWAVNRALVGRTVELLMAAGEGSKDADRGRMSGRARDGRLVHVAAVPGLRPGDVVETVITDAKPHFLVADGPLLSHRRTRAGDASEAGVRPTTRGVGLGMPSIGVPAPLPLAPACG</sequence>
<keyword evidence="2 14" id="KW-0004">4Fe-4S</keyword>
<evidence type="ECO:0000313" key="18">
    <source>
        <dbReference type="EMBL" id="SDH10848.1"/>
    </source>
</evidence>
<feature type="binding site" evidence="14">
    <location>
        <position position="168"/>
    </location>
    <ligand>
        <name>[4Fe-4S] cluster</name>
        <dbReference type="ChEBI" id="CHEBI:49883"/>
        <label>2</label>
        <note>4Fe-4S-S-AdoMet</note>
    </ligand>
</feature>
<dbReference type="SMART" id="SM00729">
    <property type="entry name" value="Elp3"/>
    <property type="match status" value="1"/>
</dbReference>
<comment type="subcellular location">
    <subcellularLocation>
        <location evidence="14">Cytoplasm</location>
    </subcellularLocation>
</comment>
<evidence type="ECO:0000256" key="1">
    <source>
        <dbReference type="ARBA" id="ARBA00003234"/>
    </source>
</evidence>
<comment type="catalytic activity">
    <reaction evidence="10 14">
        <text>N(6)-dimethylallyladenosine(37) in tRNA + (sulfur carrier)-SH + AH2 + 2 S-adenosyl-L-methionine = 2-methylsulfanyl-N(6)-dimethylallyladenosine(37) in tRNA + (sulfur carrier)-H + 5'-deoxyadenosine + L-methionine + A + S-adenosyl-L-homocysteine + 2 H(+)</text>
        <dbReference type="Rhea" id="RHEA:37067"/>
        <dbReference type="Rhea" id="RHEA-COMP:10375"/>
        <dbReference type="Rhea" id="RHEA-COMP:10376"/>
        <dbReference type="Rhea" id="RHEA-COMP:14737"/>
        <dbReference type="Rhea" id="RHEA-COMP:14739"/>
        <dbReference type="ChEBI" id="CHEBI:13193"/>
        <dbReference type="ChEBI" id="CHEBI:15378"/>
        <dbReference type="ChEBI" id="CHEBI:17319"/>
        <dbReference type="ChEBI" id="CHEBI:17499"/>
        <dbReference type="ChEBI" id="CHEBI:29917"/>
        <dbReference type="ChEBI" id="CHEBI:57844"/>
        <dbReference type="ChEBI" id="CHEBI:57856"/>
        <dbReference type="ChEBI" id="CHEBI:59789"/>
        <dbReference type="ChEBI" id="CHEBI:64428"/>
        <dbReference type="ChEBI" id="CHEBI:74415"/>
        <dbReference type="ChEBI" id="CHEBI:74417"/>
        <dbReference type="EC" id="2.8.4.3"/>
    </reaction>
</comment>
<dbReference type="CDD" id="cd01335">
    <property type="entry name" value="Radical_SAM"/>
    <property type="match status" value="1"/>
</dbReference>
<dbReference type="SUPFAM" id="SSF102114">
    <property type="entry name" value="Radical SAM enzymes"/>
    <property type="match status" value="1"/>
</dbReference>
<dbReference type="PROSITE" id="PS01278">
    <property type="entry name" value="MTTASE_RADICAL"/>
    <property type="match status" value="1"/>
</dbReference>
<dbReference type="EMBL" id="FNCF01000009">
    <property type="protein sequence ID" value="SDH10848.1"/>
    <property type="molecule type" value="Genomic_DNA"/>
</dbReference>
<dbReference type="SFLD" id="SFLDF00273">
    <property type="entry name" value="(dimethylallyl)adenosine_tRNA"/>
    <property type="match status" value="1"/>
</dbReference>
<dbReference type="InterPro" id="IPR007197">
    <property type="entry name" value="rSAM"/>
</dbReference>
<keyword evidence="4 14" id="KW-0949">S-adenosyl-L-methionine</keyword>
<dbReference type="HAMAP" id="MF_01864">
    <property type="entry name" value="tRNA_metthiotr_MiaB"/>
    <property type="match status" value="1"/>
</dbReference>
<dbReference type="Proteomes" id="UP000198863">
    <property type="component" value="Unassembled WGS sequence"/>
</dbReference>
<comment type="subunit">
    <text evidence="14">Monomer.</text>
</comment>
<evidence type="ECO:0000256" key="7">
    <source>
        <dbReference type="ARBA" id="ARBA00023004"/>
    </source>
</evidence>
<dbReference type="InterPro" id="IPR006463">
    <property type="entry name" value="MiaB_methiolase"/>
</dbReference>
<dbReference type="EC" id="2.8.4.3" evidence="9 14"/>
<evidence type="ECO:0000256" key="3">
    <source>
        <dbReference type="ARBA" id="ARBA00022679"/>
    </source>
</evidence>
<evidence type="ECO:0000256" key="12">
    <source>
        <dbReference type="ARBA" id="ARBA00080698"/>
    </source>
</evidence>
<accession>A0A1G7ZQ82</accession>
<gene>
    <name evidence="14" type="primary">miaB</name>
    <name evidence="18" type="ORF">SAMN05660324_4319</name>
</gene>
<keyword evidence="14" id="KW-0963">Cytoplasm</keyword>
<feature type="binding site" evidence="14">
    <location>
        <position position="56"/>
    </location>
    <ligand>
        <name>[4Fe-4S] cluster</name>
        <dbReference type="ChEBI" id="CHEBI:49883"/>
        <label>1</label>
    </ligand>
</feature>
<keyword evidence="3 14" id="KW-0808">Transferase</keyword>
<evidence type="ECO:0000259" key="17">
    <source>
        <dbReference type="PROSITE" id="PS51918"/>
    </source>
</evidence>
<dbReference type="InterPro" id="IPR002792">
    <property type="entry name" value="TRAM_dom"/>
</dbReference>
<dbReference type="Pfam" id="PF04055">
    <property type="entry name" value="Radical_SAM"/>
    <property type="match status" value="1"/>
</dbReference>
<evidence type="ECO:0000256" key="6">
    <source>
        <dbReference type="ARBA" id="ARBA00022723"/>
    </source>
</evidence>
<dbReference type="PROSITE" id="PS50926">
    <property type="entry name" value="TRAM"/>
    <property type="match status" value="1"/>
</dbReference>
<dbReference type="GO" id="GO:0051539">
    <property type="term" value="F:4 iron, 4 sulfur cluster binding"/>
    <property type="evidence" value="ECO:0007669"/>
    <property type="project" value="UniProtKB-UniRule"/>
</dbReference>
<dbReference type="InterPro" id="IPR023404">
    <property type="entry name" value="rSAM_horseshoe"/>
</dbReference>
<dbReference type="InterPro" id="IPR058240">
    <property type="entry name" value="rSAM_sf"/>
</dbReference>
<keyword evidence="7 14" id="KW-0408">Iron</keyword>
<dbReference type="RefSeq" id="WP_091068731.1">
    <property type="nucleotide sequence ID" value="NZ_FNCF01000009.1"/>
</dbReference>
<organism evidence="18 19">
    <name type="scientific">Klenkia brasiliensis</name>
    <dbReference type="NCBI Taxonomy" id="333142"/>
    <lineage>
        <taxon>Bacteria</taxon>
        <taxon>Bacillati</taxon>
        <taxon>Actinomycetota</taxon>
        <taxon>Actinomycetes</taxon>
        <taxon>Geodermatophilales</taxon>
        <taxon>Geodermatophilaceae</taxon>
        <taxon>Klenkia</taxon>
    </lineage>
</organism>
<feature type="domain" description="TRAM" evidence="15">
    <location>
        <begin position="383"/>
        <end position="450"/>
    </location>
</feature>
<dbReference type="SFLD" id="SFLDG01061">
    <property type="entry name" value="methylthiotransferase"/>
    <property type="match status" value="1"/>
</dbReference>
<comment type="function">
    <text evidence="1 14">Catalyzes the methylthiolation of N6-(dimethylallyl)adenosine (i(6)A), leading to the formation of 2-methylthio-N6-(dimethylallyl)adenosine (ms(2)i(6)A) at position 37 in tRNAs that read codons beginning with uridine.</text>
</comment>
<dbReference type="GO" id="GO:0005829">
    <property type="term" value="C:cytosol"/>
    <property type="evidence" value="ECO:0007669"/>
    <property type="project" value="TreeGrafter"/>
</dbReference>
<dbReference type="NCBIfam" id="TIGR01574">
    <property type="entry name" value="miaB-methiolase"/>
    <property type="match status" value="1"/>
</dbReference>
<dbReference type="Gene3D" id="3.40.50.12160">
    <property type="entry name" value="Methylthiotransferase, N-terminal domain"/>
    <property type="match status" value="1"/>
</dbReference>
<dbReference type="Gene3D" id="3.80.30.20">
    <property type="entry name" value="tm_1862 like domain"/>
    <property type="match status" value="1"/>
</dbReference>
<evidence type="ECO:0000259" key="16">
    <source>
        <dbReference type="PROSITE" id="PS51449"/>
    </source>
</evidence>
<evidence type="ECO:0000256" key="10">
    <source>
        <dbReference type="ARBA" id="ARBA00051425"/>
    </source>
</evidence>
<dbReference type="InterPro" id="IPR013848">
    <property type="entry name" value="Methylthiotransferase_N"/>
</dbReference>
<dbReference type="GO" id="GO:0046872">
    <property type="term" value="F:metal ion binding"/>
    <property type="evidence" value="ECO:0007669"/>
    <property type="project" value="UniProtKB-KW"/>
</dbReference>
<keyword evidence="5 14" id="KW-0819">tRNA processing</keyword>
<protein>
    <recommendedName>
        <fullName evidence="11 14">tRNA-2-methylthio-N(6)-dimethylallyladenosine synthase</fullName>
        <ecNumber evidence="9 14">2.8.4.3</ecNumber>
    </recommendedName>
    <alternativeName>
        <fullName evidence="13 14">(Dimethylallyl)adenosine tRNA methylthiotransferase MiaB</fullName>
    </alternativeName>
    <alternativeName>
        <fullName evidence="12 14">tRNA-i(6)A37 methylthiotransferase</fullName>
    </alternativeName>
</protein>
<feature type="binding site" evidence="14">
    <location>
        <position position="171"/>
    </location>
    <ligand>
        <name>[4Fe-4S] cluster</name>
        <dbReference type="ChEBI" id="CHEBI:49883"/>
        <label>2</label>
        <note>4Fe-4S-S-AdoMet</note>
    </ligand>
</feature>
<feature type="binding site" evidence="14">
    <location>
        <position position="164"/>
    </location>
    <ligand>
        <name>[4Fe-4S] cluster</name>
        <dbReference type="ChEBI" id="CHEBI:49883"/>
        <label>2</label>
        <note>4Fe-4S-S-AdoMet</note>
    </ligand>
</feature>
<dbReference type="SFLD" id="SFLDG01082">
    <property type="entry name" value="B12-binding_domain_containing"/>
    <property type="match status" value="1"/>
</dbReference>
<feature type="domain" description="Radical SAM core" evidence="17">
    <location>
        <begin position="150"/>
        <end position="380"/>
    </location>
</feature>
<dbReference type="PANTHER" id="PTHR43020">
    <property type="entry name" value="CDK5 REGULATORY SUBUNIT-ASSOCIATED PROTEIN 1"/>
    <property type="match status" value="1"/>
</dbReference>
<dbReference type="OrthoDB" id="9805215at2"/>
<dbReference type="FunFam" id="3.80.30.20:FF:000001">
    <property type="entry name" value="tRNA-2-methylthio-N(6)-dimethylallyladenosine synthase 2"/>
    <property type="match status" value="1"/>
</dbReference>
<dbReference type="SFLD" id="SFLDS00029">
    <property type="entry name" value="Radical_SAM"/>
    <property type="match status" value="1"/>
</dbReference>
<evidence type="ECO:0000256" key="14">
    <source>
        <dbReference type="HAMAP-Rule" id="MF_01864"/>
    </source>
</evidence>
<dbReference type="Pfam" id="PF00919">
    <property type="entry name" value="UPF0004"/>
    <property type="match status" value="1"/>
</dbReference>
<name>A0A1G7ZQ82_9ACTN</name>
<evidence type="ECO:0000256" key="9">
    <source>
        <dbReference type="ARBA" id="ARBA00033765"/>
    </source>
</evidence>
<evidence type="ECO:0000256" key="8">
    <source>
        <dbReference type="ARBA" id="ARBA00023014"/>
    </source>
</evidence>
<keyword evidence="6 14" id="KW-0479">Metal-binding</keyword>
<proteinExistence type="inferred from homology"/>
<dbReference type="FunFam" id="3.40.50.12160:FF:000003">
    <property type="entry name" value="CDK5 regulatory subunit-associated protein 1"/>
    <property type="match status" value="1"/>
</dbReference>
<dbReference type="PROSITE" id="PS51918">
    <property type="entry name" value="RADICAL_SAM"/>
    <property type="match status" value="1"/>
</dbReference>
<dbReference type="PANTHER" id="PTHR43020:SF2">
    <property type="entry name" value="MITOCHONDRIAL TRNA METHYLTHIOTRANSFERASE CDK5RAP1"/>
    <property type="match status" value="1"/>
</dbReference>
<dbReference type="InterPro" id="IPR005839">
    <property type="entry name" value="Methylthiotransferase"/>
</dbReference>
<reference evidence="19" key="1">
    <citation type="submission" date="2016-10" db="EMBL/GenBank/DDBJ databases">
        <authorList>
            <person name="Varghese N."/>
            <person name="Submissions S."/>
        </authorList>
    </citation>
    <scope>NUCLEOTIDE SEQUENCE [LARGE SCALE GENOMIC DNA]</scope>
    <source>
        <strain evidence="19">DSM 44526</strain>
    </source>
</reference>
<dbReference type="GO" id="GO:0035597">
    <property type="term" value="F:tRNA-2-methylthio-N(6)-dimethylallyladenosine(37) synthase activity"/>
    <property type="evidence" value="ECO:0007669"/>
    <property type="project" value="UniProtKB-EC"/>
</dbReference>
<evidence type="ECO:0000256" key="2">
    <source>
        <dbReference type="ARBA" id="ARBA00022485"/>
    </source>
</evidence>
<evidence type="ECO:0000256" key="13">
    <source>
        <dbReference type="ARBA" id="ARBA00081141"/>
    </source>
</evidence>
<feature type="domain" description="MTTase N-terminal" evidence="16">
    <location>
        <begin position="11"/>
        <end position="127"/>
    </location>
</feature>
<dbReference type="NCBIfam" id="TIGR00089">
    <property type="entry name" value="MiaB/RimO family radical SAM methylthiotransferase"/>
    <property type="match status" value="1"/>
</dbReference>
<dbReference type="AlphaFoldDB" id="A0A1G7ZQ82"/>